<dbReference type="AlphaFoldDB" id="A0A2A5W9T9"/>
<evidence type="ECO:0000313" key="2">
    <source>
        <dbReference type="EMBL" id="PDH33037.1"/>
    </source>
</evidence>
<accession>A0A2A5W9T9</accession>
<reference evidence="2 3" key="1">
    <citation type="submission" date="2017-08" db="EMBL/GenBank/DDBJ databases">
        <title>Fine stratification of microbial communities through a metagenomic profile of the photic zone.</title>
        <authorList>
            <person name="Haro-Moreno J.M."/>
            <person name="Lopez-Perez M."/>
            <person name="De La Torre J."/>
            <person name="Picazo A."/>
            <person name="Camacho A."/>
            <person name="Rodriguez-Valera F."/>
        </authorList>
    </citation>
    <scope>NUCLEOTIDE SEQUENCE [LARGE SCALE GENOMIC DNA]</scope>
    <source>
        <strain evidence="2">MED-G28</strain>
    </source>
</reference>
<proteinExistence type="predicted"/>
<protein>
    <recommendedName>
        <fullName evidence="1">Organic solvent tolerance-like N-terminal domain-containing protein</fullName>
    </recommendedName>
</protein>
<comment type="caution">
    <text evidence="2">The sequence shown here is derived from an EMBL/GenBank/DDBJ whole genome shotgun (WGS) entry which is preliminary data.</text>
</comment>
<name>A0A2A5W9T9_9GAMM</name>
<dbReference type="EMBL" id="NTJZ01000011">
    <property type="protein sequence ID" value="PDH33037.1"/>
    <property type="molecule type" value="Genomic_DNA"/>
</dbReference>
<dbReference type="InterPro" id="IPR005653">
    <property type="entry name" value="OstA-like_N"/>
</dbReference>
<dbReference type="Proteomes" id="UP000219329">
    <property type="component" value="Unassembled WGS sequence"/>
</dbReference>
<sequence>MRRPIIKALILSTILGFFLSVPIRALETDRQQQVLWSSDGGSIMRINGNTRILEMSENVKVTQGSLKIIGSEAIFEYLVSTNELTKVTVRGSPVQYQQQLDEDGNLVTGTSDTLVFYSDELDETILELVGNANIESPDSTMSCAAIIYIADQDLIREATGPCQGMLSPQSN</sequence>
<dbReference type="Gene3D" id="2.60.450.10">
    <property type="entry name" value="Lipopolysaccharide (LPS) transport protein A like domain"/>
    <property type="match status" value="1"/>
</dbReference>
<gene>
    <name evidence="2" type="ORF">CNF02_10025</name>
</gene>
<feature type="domain" description="Organic solvent tolerance-like N-terminal" evidence="1">
    <location>
        <begin position="47"/>
        <end position="150"/>
    </location>
</feature>
<evidence type="ECO:0000313" key="3">
    <source>
        <dbReference type="Proteomes" id="UP000219329"/>
    </source>
</evidence>
<organism evidence="2 3">
    <name type="scientific">OM182 bacterium MED-G28</name>
    <dbReference type="NCBI Taxonomy" id="1986256"/>
    <lineage>
        <taxon>Bacteria</taxon>
        <taxon>Pseudomonadati</taxon>
        <taxon>Pseudomonadota</taxon>
        <taxon>Gammaproteobacteria</taxon>
        <taxon>OMG group</taxon>
        <taxon>OM182 clade</taxon>
    </lineage>
</organism>
<dbReference type="Pfam" id="PF03968">
    <property type="entry name" value="LptD_N"/>
    <property type="match status" value="1"/>
</dbReference>
<evidence type="ECO:0000259" key="1">
    <source>
        <dbReference type="Pfam" id="PF03968"/>
    </source>
</evidence>